<sequence>MATMIIGIALWYAGHFWKRALPARHAAMGDKAKGVSALILVVGIVLMVIGYRSIESYDLFAYPAFLKHINNLAILVAIYFMSPGPSKGALFYRMRHPMLTGFIIWSVAHIVVNPDPASIILFGALTIWAVAEIIVINRAEPEWTPNTKGTIAKDGMFLGASVVLTLVIGFIHGLIGPSPFGM</sequence>
<keyword evidence="8" id="KW-1185">Reference proteome</keyword>
<protein>
    <submittedName>
        <fullName evidence="7">Membrane protein</fullName>
    </submittedName>
</protein>
<evidence type="ECO:0000313" key="8">
    <source>
        <dbReference type="Proteomes" id="UP000609802"/>
    </source>
</evidence>
<feature type="domain" description="NnrU" evidence="6">
    <location>
        <begin position="4"/>
        <end position="176"/>
    </location>
</feature>
<evidence type="ECO:0000256" key="4">
    <source>
        <dbReference type="ARBA" id="ARBA00023136"/>
    </source>
</evidence>
<feature type="transmembrane region" description="Helical" evidence="5">
    <location>
        <begin position="157"/>
        <end position="175"/>
    </location>
</feature>
<evidence type="ECO:0000256" key="2">
    <source>
        <dbReference type="ARBA" id="ARBA00022692"/>
    </source>
</evidence>
<dbReference type="RefSeq" id="WP_191286223.1">
    <property type="nucleotide sequence ID" value="NZ_BNCH01000003.1"/>
</dbReference>
<evidence type="ECO:0000256" key="3">
    <source>
        <dbReference type="ARBA" id="ARBA00022989"/>
    </source>
</evidence>
<evidence type="ECO:0000313" key="7">
    <source>
        <dbReference type="EMBL" id="GHE98118.1"/>
    </source>
</evidence>
<organism evidence="7 8">
    <name type="scientific">Aliiroseovarius zhejiangensis</name>
    <dbReference type="NCBI Taxonomy" id="1632025"/>
    <lineage>
        <taxon>Bacteria</taxon>
        <taxon>Pseudomonadati</taxon>
        <taxon>Pseudomonadota</taxon>
        <taxon>Alphaproteobacteria</taxon>
        <taxon>Rhodobacterales</taxon>
        <taxon>Paracoccaceae</taxon>
        <taxon>Aliiroseovarius</taxon>
    </lineage>
</organism>
<dbReference type="EMBL" id="BNCH01000003">
    <property type="protein sequence ID" value="GHE98118.1"/>
    <property type="molecule type" value="Genomic_DNA"/>
</dbReference>
<dbReference type="Pfam" id="PF07298">
    <property type="entry name" value="NnrU"/>
    <property type="match status" value="1"/>
</dbReference>
<proteinExistence type="predicted"/>
<comment type="caution">
    <text evidence="7">The sequence shown here is derived from an EMBL/GenBank/DDBJ whole genome shotgun (WGS) entry which is preliminary data.</text>
</comment>
<name>A0ABQ3J005_9RHOB</name>
<gene>
    <name evidence="7" type="ORF">GCM10016455_18480</name>
</gene>
<keyword evidence="2 5" id="KW-0812">Transmembrane</keyword>
<comment type="subcellular location">
    <subcellularLocation>
        <location evidence="1">Membrane</location>
        <topology evidence="1">Multi-pass membrane protein</topology>
    </subcellularLocation>
</comment>
<dbReference type="Proteomes" id="UP000609802">
    <property type="component" value="Unassembled WGS sequence"/>
</dbReference>
<feature type="transmembrane region" description="Helical" evidence="5">
    <location>
        <begin position="34"/>
        <end position="54"/>
    </location>
</feature>
<feature type="transmembrane region" description="Helical" evidence="5">
    <location>
        <begin position="60"/>
        <end position="82"/>
    </location>
</feature>
<keyword evidence="3 5" id="KW-1133">Transmembrane helix</keyword>
<evidence type="ECO:0000256" key="1">
    <source>
        <dbReference type="ARBA" id="ARBA00004141"/>
    </source>
</evidence>
<keyword evidence="4 5" id="KW-0472">Membrane</keyword>
<accession>A0ABQ3J005</accession>
<dbReference type="InterPro" id="IPR009915">
    <property type="entry name" value="NnrU_dom"/>
</dbReference>
<evidence type="ECO:0000256" key="5">
    <source>
        <dbReference type="SAM" id="Phobius"/>
    </source>
</evidence>
<reference evidence="8" key="1">
    <citation type="journal article" date="2019" name="Int. J. Syst. Evol. Microbiol.">
        <title>The Global Catalogue of Microorganisms (GCM) 10K type strain sequencing project: providing services to taxonomists for standard genome sequencing and annotation.</title>
        <authorList>
            <consortium name="The Broad Institute Genomics Platform"/>
            <consortium name="The Broad Institute Genome Sequencing Center for Infectious Disease"/>
            <person name="Wu L."/>
            <person name="Ma J."/>
        </authorList>
    </citation>
    <scope>NUCLEOTIDE SEQUENCE [LARGE SCALE GENOMIC DNA]</scope>
    <source>
        <strain evidence="8">KCTC 42443</strain>
    </source>
</reference>
<feature type="transmembrane region" description="Helical" evidence="5">
    <location>
        <begin position="118"/>
        <end position="136"/>
    </location>
</feature>
<feature type="transmembrane region" description="Helical" evidence="5">
    <location>
        <begin position="94"/>
        <end position="112"/>
    </location>
</feature>
<evidence type="ECO:0000259" key="6">
    <source>
        <dbReference type="Pfam" id="PF07298"/>
    </source>
</evidence>